<accession>A0A8S3U9F6</accession>
<dbReference type="SMART" id="SM00034">
    <property type="entry name" value="CLECT"/>
    <property type="match status" value="1"/>
</dbReference>
<organism evidence="3 4">
    <name type="scientific">Mytilus edulis</name>
    <name type="common">Blue mussel</name>
    <dbReference type="NCBI Taxonomy" id="6550"/>
    <lineage>
        <taxon>Eukaryota</taxon>
        <taxon>Metazoa</taxon>
        <taxon>Spiralia</taxon>
        <taxon>Lophotrochozoa</taxon>
        <taxon>Mollusca</taxon>
        <taxon>Bivalvia</taxon>
        <taxon>Autobranchia</taxon>
        <taxon>Pteriomorphia</taxon>
        <taxon>Mytilida</taxon>
        <taxon>Mytiloidea</taxon>
        <taxon>Mytilidae</taxon>
        <taxon>Mytilinae</taxon>
        <taxon>Mytilus</taxon>
    </lineage>
</organism>
<dbReference type="CDD" id="cd00037">
    <property type="entry name" value="CLECT"/>
    <property type="match status" value="1"/>
</dbReference>
<dbReference type="Proteomes" id="UP000683360">
    <property type="component" value="Unassembled WGS sequence"/>
</dbReference>
<proteinExistence type="predicted"/>
<dbReference type="InterPro" id="IPR016186">
    <property type="entry name" value="C-type_lectin-like/link_sf"/>
</dbReference>
<sequence length="237" mass="26428">MLYCIGVLYYSVLSGICHSSNGTCGKKGVPCNETFGSEWTYNGKCCNERPCCKFLKAPCVPETCPKGFKLLSNQPSSANCYYTSDANRVTWNTAADNCASTDGAYLWRPNTAQEANAVQNEFNIPDDFLIWTGANDIDNDGTFTFAIENGPFSFNELPFGSAFGFGTEVCVNIVNLSGLWAWDRLPCTSTNRYICEYKLVSILLRLAFNWKYYIALTILIYSNDIIMHHGNFSSSHK</sequence>
<dbReference type="InterPro" id="IPR001304">
    <property type="entry name" value="C-type_lectin-like"/>
</dbReference>
<evidence type="ECO:0000256" key="1">
    <source>
        <dbReference type="SAM" id="SignalP"/>
    </source>
</evidence>
<dbReference type="OrthoDB" id="6129097at2759"/>
<evidence type="ECO:0000259" key="2">
    <source>
        <dbReference type="PROSITE" id="PS50041"/>
    </source>
</evidence>
<evidence type="ECO:0000313" key="4">
    <source>
        <dbReference type="Proteomes" id="UP000683360"/>
    </source>
</evidence>
<comment type="caution">
    <text evidence="3">The sequence shown here is derived from an EMBL/GenBank/DDBJ whole genome shotgun (WGS) entry which is preliminary data.</text>
</comment>
<evidence type="ECO:0000313" key="3">
    <source>
        <dbReference type="EMBL" id="CAG2243149.1"/>
    </source>
</evidence>
<name>A0A8S3U9F6_MYTED</name>
<reference evidence="3" key="1">
    <citation type="submission" date="2021-03" db="EMBL/GenBank/DDBJ databases">
        <authorList>
            <person name="Bekaert M."/>
        </authorList>
    </citation>
    <scope>NUCLEOTIDE SEQUENCE</scope>
</reference>
<dbReference type="Gene3D" id="3.10.100.10">
    <property type="entry name" value="Mannose-Binding Protein A, subunit A"/>
    <property type="match status" value="1"/>
</dbReference>
<keyword evidence="4" id="KW-1185">Reference proteome</keyword>
<dbReference type="AlphaFoldDB" id="A0A8S3U9F6"/>
<dbReference type="Pfam" id="PF00059">
    <property type="entry name" value="Lectin_C"/>
    <property type="match status" value="1"/>
</dbReference>
<feature type="domain" description="C-type lectin" evidence="2">
    <location>
        <begin position="76"/>
        <end position="196"/>
    </location>
</feature>
<dbReference type="EMBL" id="CAJPWZ010002692">
    <property type="protein sequence ID" value="CAG2243149.1"/>
    <property type="molecule type" value="Genomic_DNA"/>
</dbReference>
<gene>
    <name evidence="3" type="ORF">MEDL_55289</name>
</gene>
<feature type="chain" id="PRO_5035930080" description="C-type lectin domain-containing protein" evidence="1">
    <location>
        <begin position="20"/>
        <end position="237"/>
    </location>
</feature>
<feature type="signal peptide" evidence="1">
    <location>
        <begin position="1"/>
        <end position="19"/>
    </location>
</feature>
<protein>
    <recommendedName>
        <fullName evidence="2">C-type lectin domain-containing protein</fullName>
    </recommendedName>
</protein>
<keyword evidence="1" id="KW-0732">Signal</keyword>
<dbReference type="InterPro" id="IPR016187">
    <property type="entry name" value="CTDL_fold"/>
</dbReference>
<dbReference type="PROSITE" id="PS50041">
    <property type="entry name" value="C_TYPE_LECTIN_2"/>
    <property type="match status" value="1"/>
</dbReference>
<dbReference type="SUPFAM" id="SSF56436">
    <property type="entry name" value="C-type lectin-like"/>
    <property type="match status" value="1"/>
</dbReference>